<dbReference type="Pfam" id="PF07985">
    <property type="entry name" value="SRR1"/>
    <property type="match status" value="1"/>
</dbReference>
<evidence type="ECO:0000313" key="4">
    <source>
        <dbReference type="Proteomes" id="UP000730481"/>
    </source>
</evidence>
<feature type="domain" description="SRR1-like" evidence="2">
    <location>
        <begin position="77"/>
        <end position="241"/>
    </location>
</feature>
<sequence length="294" mass="33673">MSSSNDPSDWTRVVRKGRKNKRNNGESHSQAGSKEVKPREDNLQDPADLEKDYMDHRKRWEEDVQCSQVREIVKTQVAHLKNINKAVHFGVGTFDPNDGVNYDGKRSTFVQLAAFELMVEELKENITGREIETFFQDPAFTTSDKKFLENIGHTVVESPKGAELVDENTFFFGVHLYKPVYNDALKGELPVMFVGTSWHDWGDIFAAEDIDNVEKLHNAYERCEFPRDKYDVAFSTTSIYWKPKVEGEGKGRGKEAAIETAKKNREKNGESEEKKKNDDEEEELAKKLEATTIN</sequence>
<keyword evidence="4" id="KW-1185">Reference proteome</keyword>
<dbReference type="PANTHER" id="PTHR42080:SF1">
    <property type="entry name" value="SRR1-LIKE DOMAIN-CONTAINING PROTEIN"/>
    <property type="match status" value="1"/>
</dbReference>
<name>A0A9P5ASP3_9HYPO</name>
<feature type="compositionally biased region" description="Basic residues" evidence="1">
    <location>
        <begin position="13"/>
        <end position="22"/>
    </location>
</feature>
<dbReference type="PANTHER" id="PTHR42080">
    <property type="entry name" value="SRR1 DOMAIN-CONTAINING PROTEIN"/>
    <property type="match status" value="1"/>
</dbReference>
<evidence type="ECO:0000313" key="3">
    <source>
        <dbReference type="EMBL" id="KAF4344064.1"/>
    </source>
</evidence>
<feature type="region of interest" description="Disordered" evidence="1">
    <location>
        <begin position="1"/>
        <end position="46"/>
    </location>
</feature>
<comment type="caution">
    <text evidence="3">The sequence shown here is derived from an EMBL/GenBank/DDBJ whole genome shotgun (WGS) entry which is preliminary data.</text>
</comment>
<dbReference type="InterPro" id="IPR012942">
    <property type="entry name" value="SRR1-like"/>
</dbReference>
<reference evidence="3" key="2">
    <citation type="submission" date="2020-02" db="EMBL/GenBank/DDBJ databases">
        <title>Identification and distribution of gene clusters putatively required for synthesis of sphingolipid metabolism inhibitors in phylogenetically diverse species of the filamentous fungus Fusarium.</title>
        <authorList>
            <person name="Kim H.-S."/>
            <person name="Busman M."/>
            <person name="Brown D.W."/>
            <person name="Divon H."/>
            <person name="Uhlig S."/>
            <person name="Proctor R.H."/>
        </authorList>
    </citation>
    <scope>NUCLEOTIDE SEQUENCE</scope>
    <source>
        <strain evidence="3">NRRL 25174</strain>
    </source>
</reference>
<reference evidence="3" key="1">
    <citation type="journal article" date="2017" name="Mycologia">
        <title>Fusarium algeriense, sp. nov., a novel toxigenic crown rot pathogen of durum wheat from Algeria is nested in the Fusarium burgessii species complex.</title>
        <authorList>
            <person name="Laraba I."/>
            <person name="Keddad A."/>
            <person name="Boureghda H."/>
            <person name="Abdallah N."/>
            <person name="Vaughan M.M."/>
            <person name="Proctor R.H."/>
            <person name="Busman M."/>
            <person name="O'Donnell K."/>
        </authorList>
    </citation>
    <scope>NUCLEOTIDE SEQUENCE</scope>
    <source>
        <strain evidence="3">NRRL 25174</strain>
    </source>
</reference>
<feature type="compositionally biased region" description="Basic and acidic residues" evidence="1">
    <location>
        <begin position="34"/>
        <end position="46"/>
    </location>
</feature>
<accession>A0A9P5ASP3</accession>
<gene>
    <name evidence="3" type="ORF">FBEOM_1981</name>
</gene>
<dbReference type="Proteomes" id="UP000730481">
    <property type="component" value="Unassembled WGS sequence"/>
</dbReference>
<evidence type="ECO:0000259" key="2">
    <source>
        <dbReference type="Pfam" id="PF07985"/>
    </source>
</evidence>
<dbReference type="AlphaFoldDB" id="A0A9P5ASP3"/>
<proteinExistence type="predicted"/>
<feature type="region of interest" description="Disordered" evidence="1">
    <location>
        <begin position="245"/>
        <end position="294"/>
    </location>
</feature>
<dbReference type="EMBL" id="PVQB02000066">
    <property type="protein sequence ID" value="KAF4344064.1"/>
    <property type="molecule type" value="Genomic_DNA"/>
</dbReference>
<protein>
    <recommendedName>
        <fullName evidence="2">SRR1-like domain-containing protein</fullName>
    </recommendedName>
</protein>
<organism evidence="3 4">
    <name type="scientific">Fusarium beomiforme</name>
    <dbReference type="NCBI Taxonomy" id="44412"/>
    <lineage>
        <taxon>Eukaryota</taxon>
        <taxon>Fungi</taxon>
        <taxon>Dikarya</taxon>
        <taxon>Ascomycota</taxon>
        <taxon>Pezizomycotina</taxon>
        <taxon>Sordariomycetes</taxon>
        <taxon>Hypocreomycetidae</taxon>
        <taxon>Hypocreales</taxon>
        <taxon>Nectriaceae</taxon>
        <taxon>Fusarium</taxon>
        <taxon>Fusarium burgessii species complex</taxon>
    </lineage>
</organism>
<evidence type="ECO:0000256" key="1">
    <source>
        <dbReference type="SAM" id="MobiDB-lite"/>
    </source>
</evidence>
<dbReference type="OrthoDB" id="5318346at2759"/>